<keyword evidence="2" id="KW-1133">Transmembrane helix</keyword>
<dbReference type="Proteomes" id="UP000027135">
    <property type="component" value="Unassembled WGS sequence"/>
</dbReference>
<evidence type="ECO:0000256" key="2">
    <source>
        <dbReference type="SAM" id="Phobius"/>
    </source>
</evidence>
<feature type="region of interest" description="Disordered" evidence="1">
    <location>
        <begin position="227"/>
        <end position="275"/>
    </location>
</feature>
<evidence type="ECO:0000313" key="5">
    <source>
        <dbReference type="Proteomes" id="UP000027135"/>
    </source>
</evidence>
<feature type="region of interest" description="Disordered" evidence="1">
    <location>
        <begin position="130"/>
        <end position="180"/>
    </location>
</feature>
<feature type="region of interest" description="Disordered" evidence="1">
    <location>
        <begin position="636"/>
        <end position="674"/>
    </location>
</feature>
<dbReference type="STRING" id="136037.A0A067R8V9"/>
<feature type="region of interest" description="Disordered" evidence="1">
    <location>
        <begin position="323"/>
        <end position="385"/>
    </location>
</feature>
<feature type="compositionally biased region" description="Polar residues" evidence="1">
    <location>
        <begin position="242"/>
        <end position="258"/>
    </location>
</feature>
<keyword evidence="2" id="KW-0472">Membrane</keyword>
<feature type="transmembrane region" description="Helical" evidence="2">
    <location>
        <begin position="1018"/>
        <end position="1039"/>
    </location>
</feature>
<feature type="region of interest" description="Disordered" evidence="1">
    <location>
        <begin position="65"/>
        <end position="99"/>
    </location>
</feature>
<name>A0A067R8V9_ZOONE</name>
<protein>
    <submittedName>
        <fullName evidence="4">Uncharacterized protein</fullName>
    </submittedName>
</protein>
<dbReference type="eggNOG" id="ENOG502SC4Q">
    <property type="taxonomic scope" value="Eukaryota"/>
</dbReference>
<feature type="region of interest" description="Disordered" evidence="1">
    <location>
        <begin position="506"/>
        <end position="534"/>
    </location>
</feature>
<dbReference type="EMBL" id="KK852624">
    <property type="protein sequence ID" value="KDR19933.1"/>
    <property type="molecule type" value="Genomic_DNA"/>
</dbReference>
<feature type="chain" id="PRO_5001644859" evidence="3">
    <location>
        <begin position="18"/>
        <end position="1120"/>
    </location>
</feature>
<sequence>MLLTKALLLLLVTTTRSEDSDIQPEVLDESLRHLHQREWPVQDAPAAFPEDTNVALLALPGSQPIRSHNAYRRRRKRPRPQPPQDEIYFPSSTQVQGPKADVLPYNEQKSYYKSTETSLQGYQSYETSVSSVDNIRLPDSLPSHSLQHQPRTQRRHPNSSRQKHQQQERPHLPIEVNNPDVLVKTEDNVYQNDNAKLEEQSVNISQEEEDIIVDSSHNNSQSFLEENSYTHKRNRDQHEQPHSSISVSKVTKPQQNSYRKPYPARTEESNSDVVVSPQDIKALLKQRSGSLSLSELLQQKNLSLADLLKGNLNALSALTGVHNTASPESKAGDTNQESVPLRRLPPQTNSRRKNQGTGHHRKPLRYSEKQEQISEDHDLESNKHRRLPPVNIPLQRIQPSVDSDKSIKYELEEVEETELDTKEHINKFSPSSPRRQTKATDATLISSTERNEVTKVIITEDYNSFQDSVFNAHNDKHNEMQTENKENNSLVSTVSTTEHDIIINPSVLEPSHKTSQEGGTKPQEPTTDHKPAPIPLNVQETSVIDPLQNSPEADITDHKVSNYNRLRGKYIPRYRIPNAQKDSISKVDTAKAGRVRLPPPNLFLSPLRPRIMNRVTSPKHQSDGTTTEAIQFINTVPQTHTTPRAVTPIPKTEESQKKQQDTMPPQDQNSDSHSNVQITDLTTETFPVTDGEDSDEPLYKVIPIHSEPSNSQSQITKKSSETKFTSVKDEILEFLKTDIGSIHLTRILASRNMTLAELIEHRERGSSQQHLADIFRESGQSVSHSTETNMSESNHEVTNNEVKNNIIGSIKERNTYNIPSIQEMFHFLEDSNSEVSDHEINQQTASTSENDESNSTEGSEYAGQAEQTSLGEPQVFDILSFSPSNPPLYIPHVPTLRPSNPSPHSNPSWKISYQHPVTIYSKPTNPYFIPDIKSIIASRFTNPTPLTPLTSSDITHSIVLLENTGQVREVASTKIKGINGPVKVNKDERKQSVVLHREDLVDDLESDSTLPTDVKSTITVSSAILGLAILGFLAIFVVCRWRQKRARRRFVDGIVNARAQSPILMQPEGKDVHQSHGPVMVNTQDLYKTDVSLDGEDDNHDPRARRYYLWRTIRKTLRYK</sequence>
<feature type="compositionally biased region" description="Basic residues" evidence="1">
    <location>
        <begin position="69"/>
        <end position="79"/>
    </location>
</feature>
<organism evidence="4 5">
    <name type="scientific">Zootermopsis nevadensis</name>
    <name type="common">Dampwood termite</name>
    <dbReference type="NCBI Taxonomy" id="136037"/>
    <lineage>
        <taxon>Eukaryota</taxon>
        <taxon>Metazoa</taxon>
        <taxon>Ecdysozoa</taxon>
        <taxon>Arthropoda</taxon>
        <taxon>Hexapoda</taxon>
        <taxon>Insecta</taxon>
        <taxon>Pterygota</taxon>
        <taxon>Neoptera</taxon>
        <taxon>Polyneoptera</taxon>
        <taxon>Dictyoptera</taxon>
        <taxon>Blattodea</taxon>
        <taxon>Blattoidea</taxon>
        <taxon>Termitoidae</taxon>
        <taxon>Termopsidae</taxon>
        <taxon>Zootermopsis</taxon>
    </lineage>
</organism>
<accession>A0A067R8V9</accession>
<feature type="compositionally biased region" description="Polar residues" evidence="1">
    <location>
        <begin position="661"/>
        <end position="674"/>
    </location>
</feature>
<keyword evidence="3" id="KW-0732">Signal</keyword>
<feature type="compositionally biased region" description="Basic residues" evidence="1">
    <location>
        <begin position="151"/>
        <end position="164"/>
    </location>
</feature>
<keyword evidence="2" id="KW-0812">Transmembrane</keyword>
<proteinExistence type="predicted"/>
<evidence type="ECO:0000313" key="4">
    <source>
        <dbReference type="EMBL" id="KDR19933.1"/>
    </source>
</evidence>
<feature type="compositionally biased region" description="Basic residues" evidence="1">
    <location>
        <begin position="350"/>
        <end position="364"/>
    </location>
</feature>
<feature type="compositionally biased region" description="Basic and acidic residues" evidence="1">
    <location>
        <begin position="365"/>
        <end position="382"/>
    </location>
</feature>
<feature type="signal peptide" evidence="3">
    <location>
        <begin position="1"/>
        <end position="17"/>
    </location>
</feature>
<feature type="region of interest" description="Disordered" evidence="1">
    <location>
        <begin position="833"/>
        <end position="867"/>
    </location>
</feature>
<reference evidence="4 5" key="1">
    <citation type="journal article" date="2014" name="Nat. Commun.">
        <title>Molecular traces of alternative social organization in a termite genome.</title>
        <authorList>
            <person name="Terrapon N."/>
            <person name="Li C."/>
            <person name="Robertson H.M."/>
            <person name="Ji L."/>
            <person name="Meng X."/>
            <person name="Booth W."/>
            <person name="Chen Z."/>
            <person name="Childers C.P."/>
            <person name="Glastad K.M."/>
            <person name="Gokhale K."/>
            <person name="Gowin J."/>
            <person name="Gronenberg W."/>
            <person name="Hermansen R.A."/>
            <person name="Hu H."/>
            <person name="Hunt B.G."/>
            <person name="Huylmans A.K."/>
            <person name="Khalil S.M."/>
            <person name="Mitchell R.D."/>
            <person name="Munoz-Torres M.C."/>
            <person name="Mustard J.A."/>
            <person name="Pan H."/>
            <person name="Reese J.T."/>
            <person name="Scharf M.E."/>
            <person name="Sun F."/>
            <person name="Vogel H."/>
            <person name="Xiao J."/>
            <person name="Yang W."/>
            <person name="Yang Z."/>
            <person name="Yang Z."/>
            <person name="Zhou J."/>
            <person name="Zhu J."/>
            <person name="Brent C.S."/>
            <person name="Elsik C.G."/>
            <person name="Goodisman M.A."/>
            <person name="Liberles D.A."/>
            <person name="Roe R.M."/>
            <person name="Vargo E.L."/>
            <person name="Vilcinskas A."/>
            <person name="Wang J."/>
            <person name="Bornberg-Bauer E."/>
            <person name="Korb J."/>
            <person name="Zhang G."/>
            <person name="Liebig J."/>
        </authorList>
    </citation>
    <scope>NUCLEOTIDE SEQUENCE [LARGE SCALE GENOMIC DNA]</scope>
    <source>
        <tissue evidence="4">Whole organism</tissue>
    </source>
</reference>
<dbReference type="AlphaFoldDB" id="A0A067R8V9"/>
<evidence type="ECO:0000256" key="1">
    <source>
        <dbReference type="SAM" id="MobiDB-lite"/>
    </source>
</evidence>
<evidence type="ECO:0000256" key="3">
    <source>
        <dbReference type="SAM" id="SignalP"/>
    </source>
</evidence>
<dbReference type="FunCoup" id="A0A067R8V9">
    <property type="interactions" value="12"/>
</dbReference>
<feature type="compositionally biased region" description="Basic and acidic residues" evidence="1">
    <location>
        <begin position="651"/>
        <end position="660"/>
    </location>
</feature>
<keyword evidence="5" id="KW-1185">Reference proteome</keyword>
<feature type="compositionally biased region" description="Polar residues" evidence="1">
    <location>
        <begin position="323"/>
        <end position="338"/>
    </location>
</feature>
<dbReference type="InParanoid" id="A0A067R8V9"/>
<gene>
    <name evidence="4" type="ORF">L798_05930</name>
</gene>